<proteinExistence type="predicted"/>
<evidence type="ECO:0000313" key="2">
    <source>
        <dbReference type="Proteomes" id="UP001165121"/>
    </source>
</evidence>
<reference evidence="1" key="1">
    <citation type="submission" date="2023-04" db="EMBL/GenBank/DDBJ databases">
        <title>Phytophthora fragariaefolia NBRC 109709.</title>
        <authorList>
            <person name="Ichikawa N."/>
            <person name="Sato H."/>
            <person name="Tonouchi N."/>
        </authorList>
    </citation>
    <scope>NUCLEOTIDE SEQUENCE</scope>
    <source>
        <strain evidence="1">NBRC 109709</strain>
    </source>
</reference>
<organism evidence="1 2">
    <name type="scientific">Phytophthora fragariaefolia</name>
    <dbReference type="NCBI Taxonomy" id="1490495"/>
    <lineage>
        <taxon>Eukaryota</taxon>
        <taxon>Sar</taxon>
        <taxon>Stramenopiles</taxon>
        <taxon>Oomycota</taxon>
        <taxon>Peronosporomycetes</taxon>
        <taxon>Peronosporales</taxon>
        <taxon>Peronosporaceae</taxon>
        <taxon>Phytophthora</taxon>
    </lineage>
</organism>
<protein>
    <submittedName>
        <fullName evidence="1">Unnamed protein product</fullName>
    </submittedName>
</protein>
<evidence type="ECO:0000313" key="1">
    <source>
        <dbReference type="EMBL" id="GMF67387.1"/>
    </source>
</evidence>
<keyword evidence="2" id="KW-1185">Reference proteome</keyword>
<dbReference type="AlphaFoldDB" id="A0A9W6YLX8"/>
<dbReference type="Proteomes" id="UP001165121">
    <property type="component" value="Unassembled WGS sequence"/>
</dbReference>
<gene>
    <name evidence="1" type="ORF">Pfra01_002837500</name>
</gene>
<accession>A0A9W6YLX8</accession>
<dbReference type="EMBL" id="BSXT01008824">
    <property type="protein sequence ID" value="GMF67387.1"/>
    <property type="molecule type" value="Genomic_DNA"/>
</dbReference>
<sequence>MEGSVVDRTLHAKQQRRVLGGVVGLAAAWHVVRAGPRDGPAWLEQRRASSARAGVPAAGAVKAQHPGLRSASRVVAGRGGRVGSRRTRAERWCWVGRKLASWSAGAVGRPVTRRTMAAAPIARWLGSHRVAPVTDAAGVSGRCASRAAGCPSVLVFGALMTGRRGPQRVSR</sequence>
<comment type="caution">
    <text evidence="1">The sequence shown here is derived from an EMBL/GenBank/DDBJ whole genome shotgun (WGS) entry which is preliminary data.</text>
</comment>
<name>A0A9W6YLX8_9STRA</name>